<comment type="caution">
    <text evidence="9">The sequence shown here is derived from an EMBL/GenBank/DDBJ whole genome shotgun (WGS) entry which is preliminary data.</text>
</comment>
<keyword evidence="4 7" id="KW-0812">Transmembrane</keyword>
<dbReference type="Proteomes" id="UP000077881">
    <property type="component" value="Unassembled WGS sequence"/>
</dbReference>
<evidence type="ECO:0000259" key="8">
    <source>
        <dbReference type="PROSITE" id="PS50850"/>
    </source>
</evidence>
<dbReference type="CDD" id="cd17502">
    <property type="entry name" value="MFS_Azr1_MDR_like"/>
    <property type="match status" value="1"/>
</dbReference>
<feature type="transmembrane region" description="Helical" evidence="7">
    <location>
        <begin position="87"/>
        <end position="106"/>
    </location>
</feature>
<keyword evidence="6 7" id="KW-0472">Membrane</keyword>
<evidence type="ECO:0000256" key="5">
    <source>
        <dbReference type="ARBA" id="ARBA00022989"/>
    </source>
</evidence>
<feature type="transmembrane region" description="Helical" evidence="7">
    <location>
        <begin position="275"/>
        <end position="295"/>
    </location>
</feature>
<organism evidence="9 10">
    <name type="scientific">Lederbergia galactosidilytica</name>
    <dbReference type="NCBI Taxonomy" id="217031"/>
    <lineage>
        <taxon>Bacteria</taxon>
        <taxon>Bacillati</taxon>
        <taxon>Bacillota</taxon>
        <taxon>Bacilli</taxon>
        <taxon>Bacillales</taxon>
        <taxon>Bacillaceae</taxon>
        <taxon>Lederbergia</taxon>
    </lineage>
</organism>
<gene>
    <name evidence="9" type="ORF">ABB05_05405</name>
</gene>
<dbReference type="GO" id="GO:0022857">
    <property type="term" value="F:transmembrane transporter activity"/>
    <property type="evidence" value="ECO:0007669"/>
    <property type="project" value="InterPro"/>
</dbReference>
<evidence type="ECO:0000313" key="10">
    <source>
        <dbReference type="Proteomes" id="UP000077881"/>
    </source>
</evidence>
<accession>A0A178A2X2</accession>
<dbReference type="GO" id="GO:0005886">
    <property type="term" value="C:plasma membrane"/>
    <property type="evidence" value="ECO:0007669"/>
    <property type="project" value="UniProtKB-SubCell"/>
</dbReference>
<feature type="domain" description="Major facilitator superfamily (MFS) profile" evidence="8">
    <location>
        <begin position="22"/>
        <end position="463"/>
    </location>
</feature>
<evidence type="ECO:0000256" key="4">
    <source>
        <dbReference type="ARBA" id="ARBA00022692"/>
    </source>
</evidence>
<evidence type="ECO:0000313" key="9">
    <source>
        <dbReference type="EMBL" id="OAK73870.1"/>
    </source>
</evidence>
<dbReference type="InterPro" id="IPR036259">
    <property type="entry name" value="MFS_trans_sf"/>
</dbReference>
<name>A0A178A2X2_9BACI</name>
<sequence length="469" mass="50857">MSSYSQNGRERIVKKNTKQKYVVAALLIATFLTAIEGTIVSTAMPKIVGDLGGSHLYTWVISVYLLATVISTPIFGKMADLYGRKRMFTIGVLIFLVGSVLSGLSQSMHQLVVYRIIQGLGAGALTTIPMTIIGDVFTYEMRAKIQGLISSVWGISGILGPLVGGFIVDSISWHWIFFMNLPFGIISLILIAISLHEHMEKKKRTIDYAGILTFAVCMTSFLYALNLWKEERQLTGNIMIIFALALVSLLLFIWIESKGKEPMLPLSLFKNQLIVVSNIAGFLIGFILIAVTFYIPLWVQGVTGLNATLSGIAMLPQSLTWPLGALLVGKWVRKMVVGQIALVGMVFIIIGCIGMSLLQTGTSLPWMMLITAILGLGFGLSTTLFTVVVQSSVGWNMRGAAMGSNNLFRTLGQTIGIAVSGLWLSDQLQGVKLEASLHQVFILLIVLAGLGFAVTATLLGEKGRGLSTE</sequence>
<keyword evidence="3" id="KW-1003">Cell membrane</keyword>
<feature type="transmembrane region" description="Helical" evidence="7">
    <location>
        <begin position="437"/>
        <end position="459"/>
    </location>
</feature>
<keyword evidence="10" id="KW-1185">Reference proteome</keyword>
<proteinExistence type="predicted"/>
<feature type="transmembrane region" description="Helical" evidence="7">
    <location>
        <begin position="56"/>
        <end position="75"/>
    </location>
</feature>
<feature type="transmembrane region" description="Helical" evidence="7">
    <location>
        <begin position="112"/>
        <end position="133"/>
    </location>
</feature>
<dbReference type="InterPro" id="IPR011701">
    <property type="entry name" value="MFS"/>
</dbReference>
<dbReference type="STRING" id="217031.ABB05_05405"/>
<dbReference type="PATRIC" id="fig|217031.6.peg.1166"/>
<dbReference type="PANTHER" id="PTHR23501:SF191">
    <property type="entry name" value="VACUOLAR BASIC AMINO ACID TRANSPORTER 4"/>
    <property type="match status" value="1"/>
</dbReference>
<dbReference type="Gene3D" id="1.20.1250.20">
    <property type="entry name" value="MFS general substrate transporter like domains"/>
    <property type="match status" value="1"/>
</dbReference>
<evidence type="ECO:0000256" key="6">
    <source>
        <dbReference type="ARBA" id="ARBA00023136"/>
    </source>
</evidence>
<dbReference type="OrthoDB" id="9807274at2"/>
<feature type="transmembrane region" description="Helical" evidence="7">
    <location>
        <begin position="307"/>
        <end position="328"/>
    </location>
</feature>
<feature type="transmembrane region" description="Helical" evidence="7">
    <location>
        <begin position="364"/>
        <end position="387"/>
    </location>
</feature>
<comment type="subcellular location">
    <subcellularLocation>
        <location evidence="1">Cell membrane</location>
        <topology evidence="1">Multi-pass membrane protein</topology>
    </subcellularLocation>
</comment>
<dbReference type="Pfam" id="PF07690">
    <property type="entry name" value="MFS_1"/>
    <property type="match status" value="1"/>
</dbReference>
<keyword evidence="5 7" id="KW-1133">Transmembrane helix</keyword>
<keyword evidence="2" id="KW-0813">Transport</keyword>
<dbReference type="PANTHER" id="PTHR23501">
    <property type="entry name" value="MAJOR FACILITATOR SUPERFAMILY"/>
    <property type="match status" value="1"/>
</dbReference>
<feature type="transmembrane region" description="Helical" evidence="7">
    <location>
        <begin position="340"/>
        <end position="358"/>
    </location>
</feature>
<feature type="transmembrane region" description="Helical" evidence="7">
    <location>
        <begin position="145"/>
        <end position="167"/>
    </location>
</feature>
<dbReference type="InterPro" id="IPR020846">
    <property type="entry name" value="MFS_dom"/>
</dbReference>
<dbReference type="Gene3D" id="1.20.1720.10">
    <property type="entry name" value="Multidrug resistance protein D"/>
    <property type="match status" value="1"/>
</dbReference>
<feature type="transmembrane region" description="Helical" evidence="7">
    <location>
        <begin position="407"/>
        <end position="425"/>
    </location>
</feature>
<feature type="transmembrane region" description="Helical" evidence="7">
    <location>
        <begin position="21"/>
        <end position="44"/>
    </location>
</feature>
<dbReference type="EMBL" id="LDJR01000028">
    <property type="protein sequence ID" value="OAK73870.1"/>
    <property type="molecule type" value="Genomic_DNA"/>
</dbReference>
<dbReference type="PROSITE" id="PS50850">
    <property type="entry name" value="MFS"/>
    <property type="match status" value="1"/>
</dbReference>
<protein>
    <submittedName>
        <fullName evidence="9">DSBA oxidoreductase</fullName>
    </submittedName>
</protein>
<dbReference type="SUPFAM" id="SSF103473">
    <property type="entry name" value="MFS general substrate transporter"/>
    <property type="match status" value="1"/>
</dbReference>
<dbReference type="PRINTS" id="PR01036">
    <property type="entry name" value="TCRTETB"/>
</dbReference>
<dbReference type="FunFam" id="1.20.1720.10:FF:000004">
    <property type="entry name" value="EmrB/QacA family drug resistance transporter"/>
    <property type="match status" value="1"/>
</dbReference>
<dbReference type="AlphaFoldDB" id="A0A178A2X2"/>
<evidence type="ECO:0000256" key="1">
    <source>
        <dbReference type="ARBA" id="ARBA00004651"/>
    </source>
</evidence>
<feature type="transmembrane region" description="Helical" evidence="7">
    <location>
        <begin position="173"/>
        <end position="196"/>
    </location>
</feature>
<evidence type="ECO:0000256" key="2">
    <source>
        <dbReference type="ARBA" id="ARBA00022448"/>
    </source>
</evidence>
<feature type="transmembrane region" description="Helical" evidence="7">
    <location>
        <begin position="234"/>
        <end position="255"/>
    </location>
</feature>
<evidence type="ECO:0000256" key="3">
    <source>
        <dbReference type="ARBA" id="ARBA00022475"/>
    </source>
</evidence>
<evidence type="ECO:0000256" key="7">
    <source>
        <dbReference type="SAM" id="Phobius"/>
    </source>
</evidence>
<reference evidence="9 10" key="1">
    <citation type="submission" date="2015-05" db="EMBL/GenBank/DDBJ databases">
        <title>Comparison of genome.</title>
        <authorList>
            <person name="Zheng Z."/>
            <person name="Sun M."/>
        </authorList>
    </citation>
    <scope>NUCLEOTIDE SEQUENCE [LARGE SCALE GENOMIC DNA]</scope>
    <source>
        <strain evidence="9 10">G25-74</strain>
    </source>
</reference>
<feature type="transmembrane region" description="Helical" evidence="7">
    <location>
        <begin position="208"/>
        <end position="228"/>
    </location>
</feature>